<dbReference type="InterPro" id="IPR017853">
    <property type="entry name" value="GH"/>
</dbReference>
<evidence type="ECO:0000256" key="6">
    <source>
        <dbReference type="RuleBase" id="RU361161"/>
    </source>
</evidence>
<dbReference type="Gene3D" id="3.20.20.300">
    <property type="entry name" value="Glycoside hydrolase, family 3, N-terminal domain"/>
    <property type="match status" value="1"/>
</dbReference>
<dbReference type="GO" id="GO:0008422">
    <property type="term" value="F:beta-glucosidase activity"/>
    <property type="evidence" value="ECO:0007669"/>
    <property type="project" value="UniProtKB-EC"/>
</dbReference>
<keyword evidence="4 6" id="KW-0378">Hydrolase</keyword>
<accession>A0A0D2PFF7</accession>
<organism evidence="8 9">
    <name type="scientific">Hypholoma sublateritium (strain FD-334 SS-4)</name>
    <dbReference type="NCBI Taxonomy" id="945553"/>
    <lineage>
        <taxon>Eukaryota</taxon>
        <taxon>Fungi</taxon>
        <taxon>Dikarya</taxon>
        <taxon>Basidiomycota</taxon>
        <taxon>Agaricomycotina</taxon>
        <taxon>Agaricomycetes</taxon>
        <taxon>Agaricomycetidae</taxon>
        <taxon>Agaricales</taxon>
        <taxon>Agaricineae</taxon>
        <taxon>Strophariaceae</taxon>
        <taxon>Hypholoma</taxon>
    </lineage>
</organism>
<dbReference type="Gene3D" id="3.40.50.1700">
    <property type="entry name" value="Glycoside hydrolase family 3 C-terminal domain"/>
    <property type="match status" value="1"/>
</dbReference>
<dbReference type="Pfam" id="PF07691">
    <property type="entry name" value="PA14"/>
    <property type="match status" value="1"/>
</dbReference>
<dbReference type="InterPro" id="IPR011658">
    <property type="entry name" value="PA14_dom"/>
</dbReference>
<keyword evidence="6" id="KW-0119">Carbohydrate metabolism</keyword>
<keyword evidence="6" id="KW-0624">Polysaccharide degradation</keyword>
<dbReference type="PANTHER" id="PTHR42715:SF27">
    <property type="entry name" value="BETA-GLUCOSIDASE-RELATED"/>
    <property type="match status" value="1"/>
</dbReference>
<dbReference type="InterPro" id="IPR026891">
    <property type="entry name" value="Fn3-like"/>
</dbReference>
<dbReference type="PANTHER" id="PTHR42715">
    <property type="entry name" value="BETA-GLUCOSIDASE"/>
    <property type="match status" value="1"/>
</dbReference>
<dbReference type="InterPro" id="IPR001764">
    <property type="entry name" value="Glyco_hydro_3_N"/>
</dbReference>
<dbReference type="InterPro" id="IPR002772">
    <property type="entry name" value="Glyco_hydro_3_C"/>
</dbReference>
<dbReference type="OMA" id="QIHYRED"/>
<dbReference type="EC" id="3.2.1.21" evidence="3 6"/>
<evidence type="ECO:0000256" key="5">
    <source>
        <dbReference type="ARBA" id="ARBA00023295"/>
    </source>
</evidence>
<dbReference type="InterPro" id="IPR036962">
    <property type="entry name" value="Glyco_hydro_3_N_sf"/>
</dbReference>
<dbReference type="OrthoDB" id="47059at2759"/>
<dbReference type="Pfam" id="PF01915">
    <property type="entry name" value="Glyco_hydro_3_C"/>
    <property type="match status" value="1"/>
</dbReference>
<gene>
    <name evidence="8" type="ORF">HYPSUDRAFT_921903</name>
</gene>
<sequence length="853" mass="93629">MAHPFLTASIPDLVSKLKTDEKISLLGAPNWWNTTAIDRLAIPSIRMSDGPNGVRGSSHFVSTPAQCLPCATALASTFDSELIQKVGVFLAQETKAKSSVILLAPTCNIQRTPLGGRAFESFSEDPHLSGTMAAAYVNGLQSEGVSATIKHLVANDQEHERTAADSVVSNRALREIYLYPFMLAQKYAQPGAYMTSYGRIKGVHCSENKELLTNILRGEWKFKGIIVSDWFGTYSVDSAINAGLDLEMPGPPRWRNSLLVLHCLSAQKLLSSTIDERVTNILTFVQQQARKNPKVVFGDGVERSRDSPEGRQFCRALAAETIVLLKNRNAVLPLVNDKPLNIAIIGPNVKERVISGGGSAALKATYVVTPWQGIKAGAHSESTLRYHVGCYAHKYLPTLENYLQTPRGEPGWLCTFYSHDEHGEISVPIQEYVLNDTRVKLNDFLPEGLTTTWSIKLEGKLMVTSTALYELGLTVAGRAKLWVDGKLTIDNWTKQTPGDFFYGQGTIEEKAMIHLDAETSYDIYVLYTNTPPPDGEDDKGEGRLSQPALMRGVRLGGCEKIDADNAIEEAVSLARSADAVIYVGGLTPEWESEGFDRPSLQLPGRQDELITKLAQANPRTVVCIQAGSAVAMPWINDIAGLLQTWYSGNEVGNAIADVLLGVVNPSGRLPLTLPVKAQDIPAYLNDRSEHGRINYREDLFVGYKHYQARGVAPLFPFGFGLSYTKFSLSNLAVSRGRWTSAQSLYVQINVTVQNDGDRMGSEVVQLYVSLPDIGLTTPRLQLKGFAKAHSVDKGAATNVTINLDKYAFSFWDESQNCWKIAAGKYGLHIGTSSDDLPLYDSIELKETFTWKGL</sequence>
<dbReference type="Gene3D" id="2.60.40.10">
    <property type="entry name" value="Immunoglobulins"/>
    <property type="match status" value="1"/>
</dbReference>
<evidence type="ECO:0000313" key="8">
    <source>
        <dbReference type="EMBL" id="KJA27266.1"/>
    </source>
</evidence>
<evidence type="ECO:0000256" key="3">
    <source>
        <dbReference type="ARBA" id="ARBA00012744"/>
    </source>
</evidence>
<keyword evidence="9" id="KW-1185">Reference proteome</keyword>
<evidence type="ECO:0000256" key="4">
    <source>
        <dbReference type="ARBA" id="ARBA00022801"/>
    </source>
</evidence>
<dbReference type="SMART" id="SM01217">
    <property type="entry name" value="Fn3_like"/>
    <property type="match status" value="1"/>
</dbReference>
<dbReference type="Pfam" id="PF00933">
    <property type="entry name" value="Glyco_hydro_3"/>
    <property type="match status" value="1"/>
</dbReference>
<dbReference type="InterPro" id="IPR050288">
    <property type="entry name" value="Cellulose_deg_GH3"/>
</dbReference>
<proteinExistence type="inferred from homology"/>
<reference evidence="9" key="1">
    <citation type="submission" date="2014-04" db="EMBL/GenBank/DDBJ databases">
        <title>Evolutionary Origins and Diversification of the Mycorrhizal Mutualists.</title>
        <authorList>
            <consortium name="DOE Joint Genome Institute"/>
            <consortium name="Mycorrhizal Genomics Consortium"/>
            <person name="Kohler A."/>
            <person name="Kuo A."/>
            <person name="Nagy L.G."/>
            <person name="Floudas D."/>
            <person name="Copeland A."/>
            <person name="Barry K.W."/>
            <person name="Cichocki N."/>
            <person name="Veneault-Fourrey C."/>
            <person name="LaButti K."/>
            <person name="Lindquist E.A."/>
            <person name="Lipzen A."/>
            <person name="Lundell T."/>
            <person name="Morin E."/>
            <person name="Murat C."/>
            <person name="Riley R."/>
            <person name="Ohm R."/>
            <person name="Sun H."/>
            <person name="Tunlid A."/>
            <person name="Henrissat B."/>
            <person name="Grigoriev I.V."/>
            <person name="Hibbett D.S."/>
            <person name="Martin F."/>
        </authorList>
    </citation>
    <scope>NUCLEOTIDE SEQUENCE [LARGE SCALE GENOMIC DNA]</scope>
    <source>
        <strain evidence="9">FD-334 SS-4</strain>
    </source>
</reference>
<dbReference type="Pfam" id="PF14310">
    <property type="entry name" value="Fn3-like"/>
    <property type="match status" value="1"/>
</dbReference>
<comment type="pathway">
    <text evidence="6">Glycan metabolism; cellulose degradation.</text>
</comment>
<comment type="catalytic activity">
    <reaction evidence="1 6">
        <text>Hydrolysis of terminal, non-reducing beta-D-glucosyl residues with release of beta-D-glucose.</text>
        <dbReference type="EC" id="3.2.1.21"/>
    </reaction>
</comment>
<dbReference type="SUPFAM" id="SSF51445">
    <property type="entry name" value="(Trans)glycosidases"/>
    <property type="match status" value="1"/>
</dbReference>
<comment type="similarity">
    <text evidence="2 6">Belongs to the glycosyl hydrolase 3 family.</text>
</comment>
<dbReference type="Proteomes" id="UP000054270">
    <property type="component" value="Unassembled WGS sequence"/>
</dbReference>
<evidence type="ECO:0000256" key="2">
    <source>
        <dbReference type="ARBA" id="ARBA00005336"/>
    </source>
</evidence>
<dbReference type="PRINTS" id="PR00133">
    <property type="entry name" value="GLHYDRLASE3"/>
</dbReference>
<protein>
    <recommendedName>
        <fullName evidence="3 6">beta-glucosidase</fullName>
        <ecNumber evidence="3 6">3.2.1.21</ecNumber>
    </recommendedName>
</protein>
<dbReference type="InterPro" id="IPR037524">
    <property type="entry name" value="PA14/GLEYA"/>
</dbReference>
<name>A0A0D2PFF7_HYPSF</name>
<dbReference type="InterPro" id="IPR019800">
    <property type="entry name" value="Glyco_hydro_3_AS"/>
</dbReference>
<feature type="domain" description="PA14" evidence="7">
    <location>
        <begin position="407"/>
        <end position="571"/>
    </location>
</feature>
<dbReference type="STRING" id="945553.A0A0D2PFF7"/>
<dbReference type="SUPFAM" id="SSF52279">
    <property type="entry name" value="Beta-D-glucan exohydrolase, C-terminal domain"/>
    <property type="match status" value="1"/>
</dbReference>
<dbReference type="PROSITE" id="PS00775">
    <property type="entry name" value="GLYCOSYL_HYDROL_F3"/>
    <property type="match status" value="1"/>
</dbReference>
<dbReference type="AlphaFoldDB" id="A0A0D2PFF7"/>
<evidence type="ECO:0000259" key="7">
    <source>
        <dbReference type="PROSITE" id="PS51820"/>
    </source>
</evidence>
<dbReference type="GO" id="GO:0030245">
    <property type="term" value="P:cellulose catabolic process"/>
    <property type="evidence" value="ECO:0007669"/>
    <property type="project" value="UniProtKB-UniPathway"/>
</dbReference>
<dbReference type="Gene3D" id="2.60.120.260">
    <property type="entry name" value="Galactose-binding domain-like"/>
    <property type="match status" value="1"/>
</dbReference>
<dbReference type="SMART" id="SM00758">
    <property type="entry name" value="PA14"/>
    <property type="match status" value="1"/>
</dbReference>
<dbReference type="InterPro" id="IPR036881">
    <property type="entry name" value="Glyco_hydro_3_C_sf"/>
</dbReference>
<evidence type="ECO:0000256" key="1">
    <source>
        <dbReference type="ARBA" id="ARBA00000448"/>
    </source>
</evidence>
<dbReference type="InterPro" id="IPR013783">
    <property type="entry name" value="Ig-like_fold"/>
</dbReference>
<keyword evidence="5 6" id="KW-0326">Glycosidase</keyword>
<dbReference type="UniPathway" id="UPA00696"/>
<dbReference type="EMBL" id="KN817524">
    <property type="protein sequence ID" value="KJA27266.1"/>
    <property type="molecule type" value="Genomic_DNA"/>
</dbReference>
<evidence type="ECO:0000313" key="9">
    <source>
        <dbReference type="Proteomes" id="UP000054270"/>
    </source>
</evidence>
<dbReference type="PROSITE" id="PS51820">
    <property type="entry name" value="PA14"/>
    <property type="match status" value="1"/>
</dbReference>